<proteinExistence type="inferred from homology"/>
<comment type="subcellular location">
    <subcellularLocation>
        <location evidence="1">Membrane</location>
        <topology evidence="1">Multi-pass membrane protein</topology>
    </subcellularLocation>
</comment>
<keyword evidence="5 6" id="KW-0472">Membrane</keyword>
<accession>A0AAV6WEA6</accession>
<evidence type="ECO:0000256" key="3">
    <source>
        <dbReference type="ARBA" id="ARBA00022692"/>
    </source>
</evidence>
<feature type="transmembrane region" description="Helical" evidence="6">
    <location>
        <begin position="63"/>
        <end position="82"/>
    </location>
</feature>
<keyword evidence="8" id="KW-1185">Reference proteome</keyword>
<evidence type="ECO:0000256" key="1">
    <source>
        <dbReference type="ARBA" id="ARBA00004141"/>
    </source>
</evidence>
<organism evidence="7 8">
    <name type="scientific">Buddleja alternifolia</name>
    <dbReference type="NCBI Taxonomy" id="168488"/>
    <lineage>
        <taxon>Eukaryota</taxon>
        <taxon>Viridiplantae</taxon>
        <taxon>Streptophyta</taxon>
        <taxon>Embryophyta</taxon>
        <taxon>Tracheophyta</taxon>
        <taxon>Spermatophyta</taxon>
        <taxon>Magnoliopsida</taxon>
        <taxon>eudicotyledons</taxon>
        <taxon>Gunneridae</taxon>
        <taxon>Pentapetalae</taxon>
        <taxon>asterids</taxon>
        <taxon>lamiids</taxon>
        <taxon>Lamiales</taxon>
        <taxon>Scrophulariaceae</taxon>
        <taxon>Buddlejeae</taxon>
        <taxon>Buddleja</taxon>
    </lineage>
</organism>
<feature type="transmembrane region" description="Helical" evidence="6">
    <location>
        <begin position="21"/>
        <end position="43"/>
    </location>
</feature>
<dbReference type="Pfam" id="PF05078">
    <property type="entry name" value="DUF679"/>
    <property type="match status" value="1"/>
</dbReference>
<evidence type="ECO:0000256" key="5">
    <source>
        <dbReference type="ARBA" id="ARBA00023136"/>
    </source>
</evidence>
<protein>
    <submittedName>
        <fullName evidence="7">Uncharacterized protein</fullName>
    </submittedName>
</protein>
<comment type="caution">
    <text evidence="7">The sequence shown here is derived from an EMBL/GenBank/DDBJ whole genome shotgun (WGS) entry which is preliminary data.</text>
</comment>
<keyword evidence="3 6" id="KW-0812">Transmembrane</keyword>
<evidence type="ECO:0000313" key="7">
    <source>
        <dbReference type="EMBL" id="KAG8368841.1"/>
    </source>
</evidence>
<evidence type="ECO:0000256" key="2">
    <source>
        <dbReference type="ARBA" id="ARBA00008707"/>
    </source>
</evidence>
<dbReference type="PANTHER" id="PTHR31621:SF1">
    <property type="entry name" value="PROTEIN DMP5"/>
    <property type="match status" value="1"/>
</dbReference>
<dbReference type="Proteomes" id="UP000826271">
    <property type="component" value="Unassembled WGS sequence"/>
</dbReference>
<name>A0AAV6WEA6_9LAMI</name>
<dbReference type="EMBL" id="WHWC01000015">
    <property type="protein sequence ID" value="KAG8368841.1"/>
    <property type="molecule type" value="Genomic_DNA"/>
</dbReference>
<dbReference type="PANTHER" id="PTHR31621">
    <property type="entry name" value="PROTEIN DMP3"/>
    <property type="match status" value="1"/>
</dbReference>
<evidence type="ECO:0000313" key="8">
    <source>
        <dbReference type="Proteomes" id="UP000826271"/>
    </source>
</evidence>
<dbReference type="AlphaFoldDB" id="A0AAV6WEA6"/>
<gene>
    <name evidence="7" type="ORF">BUALT_Bualt15G0088700</name>
</gene>
<dbReference type="GO" id="GO:0010256">
    <property type="term" value="P:endomembrane system organization"/>
    <property type="evidence" value="ECO:0007669"/>
    <property type="project" value="TreeGrafter"/>
</dbReference>
<sequence length="127" mass="14023">MKGLWLFNNTVSSGLPELSKYRLNFMEVVHAVLSVLVFVMVGLRDKNVVSCFYPTPRREVQEVLDIVPIGIRLLCSLLFVAFPTRRHGIGYPVMRDGRTRSKTWGGARAGRGVRGLGGAMRLGGCGD</sequence>
<evidence type="ECO:0000256" key="6">
    <source>
        <dbReference type="SAM" id="Phobius"/>
    </source>
</evidence>
<reference evidence="7" key="1">
    <citation type="submission" date="2019-10" db="EMBL/GenBank/DDBJ databases">
        <authorList>
            <person name="Zhang R."/>
            <person name="Pan Y."/>
            <person name="Wang J."/>
            <person name="Ma R."/>
            <person name="Yu S."/>
        </authorList>
    </citation>
    <scope>NUCLEOTIDE SEQUENCE</scope>
    <source>
        <strain evidence="7">LA-IB0</strain>
        <tissue evidence="7">Leaf</tissue>
    </source>
</reference>
<dbReference type="GO" id="GO:0016020">
    <property type="term" value="C:membrane"/>
    <property type="evidence" value="ECO:0007669"/>
    <property type="project" value="UniProtKB-SubCell"/>
</dbReference>
<keyword evidence="4 6" id="KW-1133">Transmembrane helix</keyword>
<comment type="similarity">
    <text evidence="2">Belongs to the plant DMP1 protein family.</text>
</comment>
<dbReference type="GO" id="GO:0005737">
    <property type="term" value="C:cytoplasm"/>
    <property type="evidence" value="ECO:0007669"/>
    <property type="project" value="UniProtKB-ARBA"/>
</dbReference>
<evidence type="ECO:0000256" key="4">
    <source>
        <dbReference type="ARBA" id="ARBA00022989"/>
    </source>
</evidence>
<dbReference type="InterPro" id="IPR007770">
    <property type="entry name" value="DMP"/>
</dbReference>